<organism evidence="1 2">
    <name type="scientific">Rhodococcus opacus</name>
    <name type="common">Nocardia opaca</name>
    <dbReference type="NCBI Taxonomy" id="37919"/>
    <lineage>
        <taxon>Bacteria</taxon>
        <taxon>Bacillati</taxon>
        <taxon>Actinomycetota</taxon>
        <taxon>Actinomycetes</taxon>
        <taxon>Mycobacteriales</taxon>
        <taxon>Nocardiaceae</taxon>
        <taxon>Rhodococcus</taxon>
    </lineage>
</organism>
<dbReference type="RefSeq" id="WP_037237890.1">
    <property type="nucleotide sequence ID" value="NZ_CP008947.1"/>
</dbReference>
<evidence type="ECO:0008006" key="3">
    <source>
        <dbReference type="Google" id="ProtNLM"/>
    </source>
</evidence>
<accession>A0A076EV73</accession>
<reference evidence="1 2" key="1">
    <citation type="submission" date="2014-07" db="EMBL/GenBank/DDBJ databases">
        <title>Genome Sequence of Rhodococcus opacus Strain R7, a Biodegrader of Mono- and Polycyclic Aromatic Hydrocarbons.</title>
        <authorList>
            <person name="Di Gennaro P."/>
            <person name="Zampolli J."/>
            <person name="Presti I."/>
            <person name="Cappelletti M."/>
            <person name="D'Ursi P."/>
            <person name="Orro A."/>
            <person name="Mezzelani A."/>
            <person name="Milanesi L."/>
        </authorList>
    </citation>
    <scope>NUCLEOTIDE SEQUENCE [LARGE SCALE GENOMIC DNA]</scope>
    <source>
        <strain evidence="1 2">R7</strain>
    </source>
</reference>
<sequence length="205" mass="22126">MSGWLAPRPGDPEREGVGEELTRVATAQAGFFTTAQVLRLGFASDEIGERVADGSWVKVERDLFRLKDCPHSDLEEFAKWCTWFGAAAAVSHQSAAELHGLGHLYPRFIHLSTVLSPPSPTQQLALHRRSLRPEDCEQVGPLRITTPLCTALDLAASGISQELLDEVVADGVAIGRLNARALHGECGSLPAQVAQRVEHALATCT</sequence>
<dbReference type="Proteomes" id="UP000028488">
    <property type="component" value="Chromosome"/>
</dbReference>
<name>A0A076EV73_RHOOP</name>
<proteinExistence type="predicted"/>
<gene>
    <name evidence="1" type="ORF">EP51_32440</name>
</gene>
<dbReference type="eggNOG" id="COG5340">
    <property type="taxonomic scope" value="Bacteria"/>
</dbReference>
<dbReference type="AlphaFoldDB" id="A0A076EV73"/>
<dbReference type="EMBL" id="CP008947">
    <property type="protein sequence ID" value="AII09087.1"/>
    <property type="molecule type" value="Genomic_DNA"/>
</dbReference>
<evidence type="ECO:0000313" key="1">
    <source>
        <dbReference type="EMBL" id="AII09087.1"/>
    </source>
</evidence>
<protein>
    <recommendedName>
        <fullName evidence="3">Transcriptional regulator, AbiEi antitoxin, Type IV TA system</fullName>
    </recommendedName>
</protein>
<evidence type="ECO:0000313" key="2">
    <source>
        <dbReference type="Proteomes" id="UP000028488"/>
    </source>
</evidence>